<dbReference type="Proteomes" id="UP000199236">
    <property type="component" value="Unassembled WGS sequence"/>
</dbReference>
<name>A0A1I5NFC8_9HYPH</name>
<dbReference type="EMBL" id="FOVR01000030">
    <property type="protein sequence ID" value="SFP20474.1"/>
    <property type="molecule type" value="Genomic_DNA"/>
</dbReference>
<accession>A0A1I5NFC8</accession>
<gene>
    <name evidence="1" type="ORF">SAMN04488056_1307</name>
</gene>
<proteinExistence type="predicted"/>
<reference evidence="1 2" key="1">
    <citation type="submission" date="2016-10" db="EMBL/GenBank/DDBJ databases">
        <authorList>
            <person name="de Groot N.N."/>
        </authorList>
    </citation>
    <scope>NUCLEOTIDE SEQUENCE [LARGE SCALE GENOMIC DNA]</scope>
    <source>
        <strain evidence="1 2">CGMCC 1.9157</strain>
    </source>
</reference>
<keyword evidence="2" id="KW-1185">Reference proteome</keyword>
<evidence type="ECO:0000313" key="2">
    <source>
        <dbReference type="Proteomes" id="UP000199236"/>
    </source>
</evidence>
<protein>
    <submittedName>
        <fullName evidence="1">Uncharacterized protein</fullName>
    </submittedName>
</protein>
<dbReference type="AlphaFoldDB" id="A0A1I5NFC8"/>
<organism evidence="1 2">
    <name type="scientific">Cohaesibacter marisflavi</name>
    <dbReference type="NCBI Taxonomy" id="655353"/>
    <lineage>
        <taxon>Bacteria</taxon>
        <taxon>Pseudomonadati</taxon>
        <taxon>Pseudomonadota</taxon>
        <taxon>Alphaproteobacteria</taxon>
        <taxon>Hyphomicrobiales</taxon>
        <taxon>Cohaesibacteraceae</taxon>
    </lineage>
</organism>
<evidence type="ECO:0000313" key="1">
    <source>
        <dbReference type="EMBL" id="SFP20474.1"/>
    </source>
</evidence>
<sequence>MKNKIKTEQAHSKILREIMHFCEGIETANNTVYISTEIPTTLYKKAKSLIGDL</sequence>